<evidence type="ECO:0000256" key="1">
    <source>
        <dbReference type="SAM" id="MobiDB-lite"/>
    </source>
</evidence>
<keyword evidence="3" id="KW-1185">Reference proteome</keyword>
<dbReference type="EMBL" id="MUJZ01025969">
    <property type="protein sequence ID" value="OTF78856.1"/>
    <property type="molecule type" value="Genomic_DNA"/>
</dbReference>
<gene>
    <name evidence="2" type="ORF">BLA29_005670</name>
</gene>
<feature type="region of interest" description="Disordered" evidence="1">
    <location>
        <begin position="192"/>
        <end position="213"/>
    </location>
</feature>
<protein>
    <submittedName>
        <fullName evidence="2">Uncharacterized protein</fullName>
    </submittedName>
</protein>
<feature type="compositionally biased region" description="Basic and acidic residues" evidence="1">
    <location>
        <begin position="296"/>
        <end position="305"/>
    </location>
</feature>
<organism evidence="2 3">
    <name type="scientific">Euroglyphus maynei</name>
    <name type="common">Mayne's house dust mite</name>
    <dbReference type="NCBI Taxonomy" id="6958"/>
    <lineage>
        <taxon>Eukaryota</taxon>
        <taxon>Metazoa</taxon>
        <taxon>Ecdysozoa</taxon>
        <taxon>Arthropoda</taxon>
        <taxon>Chelicerata</taxon>
        <taxon>Arachnida</taxon>
        <taxon>Acari</taxon>
        <taxon>Acariformes</taxon>
        <taxon>Sarcoptiformes</taxon>
        <taxon>Astigmata</taxon>
        <taxon>Psoroptidia</taxon>
        <taxon>Analgoidea</taxon>
        <taxon>Pyroglyphidae</taxon>
        <taxon>Pyroglyphinae</taxon>
        <taxon>Euroglyphus</taxon>
    </lineage>
</organism>
<dbReference type="AlphaFoldDB" id="A0A1Y3BGX2"/>
<name>A0A1Y3BGX2_EURMA</name>
<feature type="compositionally biased region" description="Polar residues" evidence="1">
    <location>
        <begin position="192"/>
        <end position="205"/>
    </location>
</feature>
<dbReference type="OrthoDB" id="9992964at2759"/>
<sequence>MALASNLNNEMKNEKDSKIAKTIQDNENSYFLISNFIQEDVADKIKMFLKQEKLNMQERIKRFSSEQEKQYKDLFQSTLNNKHSFLRMIEAIKIRHNIDNIDENKFLNSGHDNNKENRNNVRQRRSIDDRFLQDKNSIQFDDVNYNNNNNIVNRSQKIDLSSSTMNTVGKNPDEFDSIFDIDDLDVSNQFGGSSMESVDVSQRNNSNDDDDLQVGVEFDDDLHEERRDNVFPLKESNTYSSVLNNKTSNIMFDEFFSSSASDHHQNLQKFSSSLASHNHHHIQQQQQKNGRKFYRGHSDDHDDYSSQHYPSQHQIASSLPIQIPHFARRNEREMDEESFRINPGESMADSIQKMARSVRNEVDIIDDRPRRRLNTGDLIKSRPFFN</sequence>
<comment type="caution">
    <text evidence="2">The sequence shown here is derived from an EMBL/GenBank/DDBJ whole genome shotgun (WGS) entry which is preliminary data.</text>
</comment>
<reference evidence="2 3" key="1">
    <citation type="submission" date="2017-03" db="EMBL/GenBank/DDBJ databases">
        <title>Genome Survey of Euroglyphus maynei.</title>
        <authorList>
            <person name="Arlian L.G."/>
            <person name="Morgan M.S."/>
            <person name="Rider S.D."/>
        </authorList>
    </citation>
    <scope>NUCLEOTIDE SEQUENCE [LARGE SCALE GENOMIC DNA]</scope>
    <source>
        <strain evidence="2">Arlian Lab</strain>
        <tissue evidence="2">Whole body</tissue>
    </source>
</reference>
<evidence type="ECO:0000313" key="3">
    <source>
        <dbReference type="Proteomes" id="UP000194236"/>
    </source>
</evidence>
<proteinExistence type="predicted"/>
<dbReference type="Proteomes" id="UP000194236">
    <property type="component" value="Unassembled WGS sequence"/>
</dbReference>
<accession>A0A1Y3BGX2</accession>
<feature type="region of interest" description="Disordered" evidence="1">
    <location>
        <begin position="273"/>
        <end position="316"/>
    </location>
</feature>
<evidence type="ECO:0000313" key="2">
    <source>
        <dbReference type="EMBL" id="OTF78856.1"/>
    </source>
</evidence>